<dbReference type="KEGG" id="ache:ACHE_30437S"/>
<dbReference type="EMBL" id="AP024418">
    <property type="protein sequence ID" value="BCR86450.1"/>
    <property type="molecule type" value="Genomic_DNA"/>
</dbReference>
<name>A0A7R7ZL45_ASPCH</name>
<evidence type="ECO:0000313" key="1">
    <source>
        <dbReference type="EMBL" id="BCR86450.1"/>
    </source>
</evidence>
<reference evidence="1" key="1">
    <citation type="submission" date="2021-01" db="EMBL/GenBank/DDBJ databases">
        <authorList>
            <consortium name="Aspergillus chevalieri M1 genome sequencing consortium"/>
            <person name="Kazuki M."/>
            <person name="Futagami T."/>
        </authorList>
    </citation>
    <scope>NUCLEOTIDE SEQUENCE</scope>
    <source>
        <strain evidence="1">M1</strain>
    </source>
</reference>
<proteinExistence type="predicted"/>
<gene>
    <name evidence="1" type="ORF">ACHE_30437S</name>
</gene>
<dbReference type="GeneID" id="66980809"/>
<accession>A0A7R7ZL45</accession>
<dbReference type="AlphaFoldDB" id="A0A7R7ZL45"/>
<organism evidence="1 2">
    <name type="scientific">Aspergillus chevalieri</name>
    <name type="common">Eurotium chevalieri</name>
    <dbReference type="NCBI Taxonomy" id="182096"/>
    <lineage>
        <taxon>Eukaryota</taxon>
        <taxon>Fungi</taxon>
        <taxon>Dikarya</taxon>
        <taxon>Ascomycota</taxon>
        <taxon>Pezizomycotina</taxon>
        <taxon>Eurotiomycetes</taxon>
        <taxon>Eurotiomycetidae</taxon>
        <taxon>Eurotiales</taxon>
        <taxon>Aspergillaceae</taxon>
        <taxon>Aspergillus</taxon>
        <taxon>Aspergillus subgen. Aspergillus</taxon>
    </lineage>
</organism>
<sequence>MGPKHIGPSDLFPAQNDILIEDYAFLFRFVFGIFCFTEDLEQVGGRVLSSITRLAQNQNLTVSDDILRWHSHQCILTNMKGTGRRMWDLSTSEDDY</sequence>
<dbReference type="Proteomes" id="UP000637239">
    <property type="component" value="Chromosome 3"/>
</dbReference>
<evidence type="ECO:0000313" key="2">
    <source>
        <dbReference type="Proteomes" id="UP000637239"/>
    </source>
</evidence>
<dbReference type="RefSeq" id="XP_043134972.1">
    <property type="nucleotide sequence ID" value="XM_043277055.1"/>
</dbReference>
<keyword evidence="2" id="KW-1185">Reference proteome</keyword>
<reference evidence="1" key="2">
    <citation type="submission" date="2021-02" db="EMBL/GenBank/DDBJ databases">
        <title>Aspergillus chevalieri M1 genome sequence.</title>
        <authorList>
            <person name="Kadooka C."/>
            <person name="Mori K."/>
            <person name="Futagami T."/>
        </authorList>
    </citation>
    <scope>NUCLEOTIDE SEQUENCE</scope>
    <source>
        <strain evidence="1">M1</strain>
    </source>
</reference>
<protein>
    <submittedName>
        <fullName evidence="1">Uncharacterized protein</fullName>
    </submittedName>
</protein>